<feature type="coiled-coil region" evidence="5">
    <location>
        <begin position="465"/>
        <end position="499"/>
    </location>
</feature>
<dbReference type="Pfam" id="PF13634">
    <property type="entry name" value="Nucleoporin_FG"/>
    <property type="match status" value="2"/>
</dbReference>
<dbReference type="Pfam" id="PF13874">
    <property type="entry name" value="Nup54"/>
    <property type="match status" value="1"/>
</dbReference>
<keyword evidence="3" id="KW-0906">Nuclear pore complex</keyword>
<feature type="compositionally biased region" description="Polar residues" evidence="6">
    <location>
        <begin position="258"/>
        <end position="281"/>
    </location>
</feature>
<name>A0A0C2TGU0_AMAMK</name>
<dbReference type="InterPro" id="IPR025712">
    <property type="entry name" value="Nup54_alpha-helical_dom"/>
</dbReference>
<feature type="compositionally biased region" description="Low complexity" evidence="6">
    <location>
        <begin position="159"/>
        <end position="190"/>
    </location>
</feature>
<evidence type="ECO:0000256" key="3">
    <source>
        <dbReference type="ARBA" id="ARBA00023132"/>
    </source>
</evidence>
<dbReference type="InParanoid" id="A0A0C2TGU0"/>
<evidence type="ECO:0000256" key="4">
    <source>
        <dbReference type="ARBA" id="ARBA00023242"/>
    </source>
</evidence>
<keyword evidence="5" id="KW-0175">Coiled coil</keyword>
<feature type="compositionally biased region" description="Low complexity" evidence="6">
    <location>
        <begin position="85"/>
        <end position="97"/>
    </location>
</feature>
<feature type="compositionally biased region" description="Polar residues" evidence="6">
    <location>
        <begin position="73"/>
        <end position="84"/>
    </location>
</feature>
<keyword evidence="2" id="KW-0813">Transport</keyword>
<feature type="compositionally biased region" description="Low complexity" evidence="6">
    <location>
        <begin position="121"/>
        <end position="130"/>
    </location>
</feature>
<dbReference type="Proteomes" id="UP000054549">
    <property type="component" value="Unassembled WGS sequence"/>
</dbReference>
<dbReference type="STRING" id="946122.A0A0C2TGU0"/>
<feature type="compositionally biased region" description="Gly residues" evidence="6">
    <location>
        <begin position="24"/>
        <end position="33"/>
    </location>
</feature>
<feature type="compositionally biased region" description="Polar residues" evidence="6">
    <location>
        <begin position="137"/>
        <end position="158"/>
    </location>
</feature>
<dbReference type="GO" id="GO:0036228">
    <property type="term" value="P:protein localization to nuclear inner membrane"/>
    <property type="evidence" value="ECO:0007669"/>
    <property type="project" value="TreeGrafter"/>
</dbReference>
<dbReference type="InterPro" id="IPR025574">
    <property type="entry name" value="Nucleoporin_FG_rpt"/>
</dbReference>
<feature type="domain" description="Nucleoporin Nup54 alpha-helical" evidence="7">
    <location>
        <begin position="439"/>
        <end position="574"/>
    </location>
</feature>
<dbReference type="PANTHER" id="PTHR13000:SF0">
    <property type="entry name" value="NUCLEOPORIN P54"/>
    <property type="match status" value="1"/>
</dbReference>
<sequence>MFGNTQQQQQQQPQQQSAPSLFGGSSGAGGGLFGSSTTNTTTGGAGGGLFGTATGQQQQPAAGGGMFGGGTQPSTTGATSSLFGQQQPQQQQQQQQPSTNLFGSNTTTTQQQQQPSTSLFGNTTTQQQPATGGGLFGNTTQQQPAPGTGLFGSNTTAQPSTTGGLFGSTTQQQQQQQPGGLFGSTTQQQQPSGGLFGSTTQQQQPTTGGLFGSTTQQPGGLFGSTAQQQQQQPATAGGLFGSTTQQQQPSTTGGLFGSTAQQQQPSASGGLFGSTQQQQPATGGGLFGSSTTNGGGLFGSKPATSLFGPTAGTATAPGNIGITTGPFGQPVQQQQQQQQQQPQQQRPGLFGSTTGGTLFGSTGLGTSTLSSSALGRTSSTVAAQHQFDVQLQSQRLLQKLQAIKDGWNPQSPHCRFQYNFYNLVDPNQVHLYGRPQNVLNDATWEKAVRENPDPSCLVPVVAVGFRDLLERVEAQTRQAEQQETQVKDLKKRIEVLNEHHTLSNSPRLLRAAAQQTQITQRLMRFIQHLHLLIPALRSSSITPEEEQLRGKLQDIDEEIKKTRLKAKLNELWALLGATVASRQGGKPVNGSGEWAVVDEEGVAQIAQILAEQQTGLVHLTKILQGMLRDLDTIMGRSRRSSPVNNYDVSSTSALDDRLLNSLRASTFSLS</sequence>
<evidence type="ECO:0000313" key="8">
    <source>
        <dbReference type="EMBL" id="KIL66124.1"/>
    </source>
</evidence>
<dbReference type="PANTHER" id="PTHR13000">
    <property type="entry name" value="NUCLEOPORIN P54"/>
    <property type="match status" value="1"/>
</dbReference>
<keyword evidence="3" id="KW-0509">mRNA transport</keyword>
<dbReference type="EMBL" id="KN818238">
    <property type="protein sequence ID" value="KIL66124.1"/>
    <property type="molecule type" value="Genomic_DNA"/>
</dbReference>
<evidence type="ECO:0000313" key="9">
    <source>
        <dbReference type="Proteomes" id="UP000054549"/>
    </source>
</evidence>
<dbReference type="HOGENOM" id="CLU_023804_2_0_1"/>
<protein>
    <recommendedName>
        <fullName evidence="7">Nucleoporin Nup54 alpha-helical domain-containing protein</fullName>
    </recommendedName>
</protein>
<gene>
    <name evidence="8" type="ORF">M378DRAFT_75814</name>
</gene>
<evidence type="ECO:0000256" key="2">
    <source>
        <dbReference type="ARBA" id="ARBA00022448"/>
    </source>
</evidence>
<feature type="compositionally biased region" description="Gly residues" evidence="6">
    <location>
        <begin position="62"/>
        <end position="71"/>
    </location>
</feature>
<keyword evidence="9" id="KW-1185">Reference proteome</keyword>
<dbReference type="GO" id="GO:0017056">
    <property type="term" value="F:structural constituent of nuclear pore"/>
    <property type="evidence" value="ECO:0007669"/>
    <property type="project" value="TreeGrafter"/>
</dbReference>
<dbReference type="GO" id="GO:0044613">
    <property type="term" value="C:nuclear pore central transport channel"/>
    <property type="evidence" value="ECO:0007669"/>
    <property type="project" value="TreeGrafter"/>
</dbReference>
<evidence type="ECO:0000256" key="1">
    <source>
        <dbReference type="ARBA" id="ARBA00004567"/>
    </source>
</evidence>
<comment type="subcellular location">
    <subcellularLocation>
        <location evidence="1">Nucleus</location>
        <location evidence="1">Nuclear pore complex</location>
    </subcellularLocation>
</comment>
<dbReference type="GO" id="GO:0006607">
    <property type="term" value="P:NLS-bearing protein import into nucleus"/>
    <property type="evidence" value="ECO:0007669"/>
    <property type="project" value="TreeGrafter"/>
</dbReference>
<organism evidence="8 9">
    <name type="scientific">Amanita muscaria (strain Koide BX008)</name>
    <dbReference type="NCBI Taxonomy" id="946122"/>
    <lineage>
        <taxon>Eukaryota</taxon>
        <taxon>Fungi</taxon>
        <taxon>Dikarya</taxon>
        <taxon>Basidiomycota</taxon>
        <taxon>Agaricomycotina</taxon>
        <taxon>Agaricomycetes</taxon>
        <taxon>Agaricomycetidae</taxon>
        <taxon>Agaricales</taxon>
        <taxon>Pluteineae</taxon>
        <taxon>Amanitaceae</taxon>
        <taxon>Amanita</taxon>
    </lineage>
</organism>
<keyword evidence="3" id="KW-0811">Translocation</keyword>
<feature type="region of interest" description="Disordered" evidence="6">
    <location>
        <begin position="1"/>
        <end position="357"/>
    </location>
</feature>
<proteinExistence type="predicted"/>
<dbReference type="InterPro" id="IPR024864">
    <property type="entry name" value="Nup54/Nup57/Nup44"/>
</dbReference>
<feature type="compositionally biased region" description="Low complexity" evidence="6">
    <location>
        <begin position="1"/>
        <end position="23"/>
    </location>
</feature>
<evidence type="ECO:0000256" key="5">
    <source>
        <dbReference type="SAM" id="Coils"/>
    </source>
</evidence>
<reference evidence="8 9" key="1">
    <citation type="submission" date="2014-04" db="EMBL/GenBank/DDBJ databases">
        <title>Evolutionary Origins and Diversification of the Mycorrhizal Mutualists.</title>
        <authorList>
            <consortium name="DOE Joint Genome Institute"/>
            <consortium name="Mycorrhizal Genomics Consortium"/>
            <person name="Kohler A."/>
            <person name="Kuo A."/>
            <person name="Nagy L.G."/>
            <person name="Floudas D."/>
            <person name="Copeland A."/>
            <person name="Barry K.W."/>
            <person name="Cichocki N."/>
            <person name="Veneault-Fourrey C."/>
            <person name="LaButti K."/>
            <person name="Lindquist E.A."/>
            <person name="Lipzen A."/>
            <person name="Lundell T."/>
            <person name="Morin E."/>
            <person name="Murat C."/>
            <person name="Riley R."/>
            <person name="Ohm R."/>
            <person name="Sun H."/>
            <person name="Tunlid A."/>
            <person name="Henrissat B."/>
            <person name="Grigoriev I.V."/>
            <person name="Hibbett D.S."/>
            <person name="Martin F."/>
        </authorList>
    </citation>
    <scope>NUCLEOTIDE SEQUENCE [LARGE SCALE GENOMIC DNA]</scope>
    <source>
        <strain evidence="8 9">Koide BX008</strain>
    </source>
</reference>
<feature type="compositionally biased region" description="Low complexity" evidence="6">
    <location>
        <begin position="51"/>
        <end position="61"/>
    </location>
</feature>
<dbReference type="OrthoDB" id="6162375at2759"/>
<evidence type="ECO:0000259" key="7">
    <source>
        <dbReference type="Pfam" id="PF13874"/>
    </source>
</evidence>
<accession>A0A0C2TGU0</accession>
<dbReference type="GO" id="GO:0006999">
    <property type="term" value="P:nuclear pore organization"/>
    <property type="evidence" value="ECO:0007669"/>
    <property type="project" value="TreeGrafter"/>
</dbReference>
<feature type="compositionally biased region" description="Gly residues" evidence="6">
    <location>
        <begin position="282"/>
        <end position="298"/>
    </location>
</feature>
<feature type="compositionally biased region" description="Low complexity" evidence="6">
    <location>
        <begin position="241"/>
        <end position="253"/>
    </location>
</feature>
<evidence type="ECO:0000256" key="6">
    <source>
        <dbReference type="SAM" id="MobiDB-lite"/>
    </source>
</evidence>
<keyword evidence="3" id="KW-0653">Protein transport</keyword>
<feature type="compositionally biased region" description="Low complexity" evidence="6">
    <location>
        <begin position="329"/>
        <end position="352"/>
    </location>
</feature>
<keyword evidence="4" id="KW-0539">Nucleus</keyword>
<dbReference type="AlphaFoldDB" id="A0A0C2TGU0"/>
<dbReference type="Gene3D" id="1.20.5.170">
    <property type="match status" value="1"/>
</dbReference>